<feature type="non-terminal residue" evidence="2">
    <location>
        <position position="277"/>
    </location>
</feature>
<name>A0A382TSM6_9ZZZZ</name>
<dbReference type="PROSITE" id="PS51257">
    <property type="entry name" value="PROKAR_LIPOPROTEIN"/>
    <property type="match status" value="1"/>
</dbReference>
<protein>
    <submittedName>
        <fullName evidence="2">Uncharacterized protein</fullName>
    </submittedName>
</protein>
<reference evidence="2" key="1">
    <citation type="submission" date="2018-05" db="EMBL/GenBank/DDBJ databases">
        <authorList>
            <person name="Lanie J.A."/>
            <person name="Ng W.-L."/>
            <person name="Kazmierczak K.M."/>
            <person name="Andrzejewski T.M."/>
            <person name="Davidsen T.M."/>
            <person name="Wayne K.J."/>
            <person name="Tettelin H."/>
            <person name="Glass J.I."/>
            <person name="Rusch D."/>
            <person name="Podicherti R."/>
            <person name="Tsui H.-C.T."/>
            <person name="Winkler M.E."/>
        </authorList>
    </citation>
    <scope>NUCLEOTIDE SEQUENCE</scope>
</reference>
<feature type="region of interest" description="Disordered" evidence="1">
    <location>
        <begin position="23"/>
        <end position="56"/>
    </location>
</feature>
<sequence>MKDILHILLVLCFSLIIISCSGEKDESTTTGSGDSTANNDDTTYDDTTTADSTTTDTTAPVLAEVTAITTTESATPGYTFSTTESGTITYGGACSSSTTSVTHYSFYGESSDVDISFNALIREDVFNLSQVGLTTTGTYDNCTITVTDSAGNASLPLTVSKFQIYNMDYSCGNYPSNLDYKDTTGNQGATDTFVGVGDSGGVVTSSDFGATWLSLREGITGTPILTNYNFNAVTYGTQTHVYVGDGPDANGLIRKNTLGLLQGEPRYDTNFGDGAYN</sequence>
<accession>A0A382TSM6</accession>
<organism evidence="2">
    <name type="scientific">marine metagenome</name>
    <dbReference type="NCBI Taxonomy" id="408172"/>
    <lineage>
        <taxon>unclassified sequences</taxon>
        <taxon>metagenomes</taxon>
        <taxon>ecological metagenomes</taxon>
    </lineage>
</organism>
<proteinExistence type="predicted"/>
<dbReference type="EMBL" id="UINC01138653">
    <property type="protein sequence ID" value="SVD24735.1"/>
    <property type="molecule type" value="Genomic_DNA"/>
</dbReference>
<dbReference type="AlphaFoldDB" id="A0A382TSM6"/>
<gene>
    <name evidence="2" type="ORF">METZ01_LOCUS377589</name>
</gene>
<feature type="compositionally biased region" description="Low complexity" evidence="1">
    <location>
        <begin position="28"/>
        <end position="56"/>
    </location>
</feature>
<evidence type="ECO:0000256" key="1">
    <source>
        <dbReference type="SAM" id="MobiDB-lite"/>
    </source>
</evidence>
<evidence type="ECO:0000313" key="2">
    <source>
        <dbReference type="EMBL" id="SVD24735.1"/>
    </source>
</evidence>